<feature type="transmembrane region" description="Helical" evidence="2">
    <location>
        <begin position="565"/>
        <end position="586"/>
    </location>
</feature>
<comment type="function">
    <text evidence="1">Part of the tripartite ATP-independent periplasmic (TRAP) transport system.</text>
</comment>
<dbReference type="GO" id="GO:0005886">
    <property type="term" value="C:plasma membrane"/>
    <property type="evidence" value="ECO:0007669"/>
    <property type="project" value="UniProtKB-SubCell"/>
</dbReference>
<keyword evidence="5" id="KW-1185">Reference proteome</keyword>
<feature type="transmembrane region" description="Helical" evidence="2">
    <location>
        <begin position="498"/>
        <end position="524"/>
    </location>
</feature>
<dbReference type="PRINTS" id="PR00173">
    <property type="entry name" value="EDTRNSPORT"/>
</dbReference>
<feature type="transmembrane region" description="Helical" evidence="2">
    <location>
        <begin position="618"/>
        <end position="635"/>
    </location>
</feature>
<evidence type="ECO:0000256" key="1">
    <source>
        <dbReference type="RuleBase" id="RU369079"/>
    </source>
</evidence>
<gene>
    <name evidence="4" type="ORF">ATI53_10129</name>
</gene>
<feature type="transmembrane region" description="Helical" evidence="2">
    <location>
        <begin position="230"/>
        <end position="257"/>
    </location>
</feature>
<feature type="transmembrane region" description="Helical" evidence="2">
    <location>
        <begin position="473"/>
        <end position="492"/>
    </location>
</feature>
<feature type="transmembrane region" description="Helical" evidence="2">
    <location>
        <begin position="135"/>
        <end position="153"/>
    </location>
</feature>
<evidence type="ECO:0000256" key="2">
    <source>
        <dbReference type="SAM" id="Phobius"/>
    </source>
</evidence>
<dbReference type="InterPro" id="IPR010656">
    <property type="entry name" value="DctM"/>
</dbReference>
<feature type="transmembrane region" description="Helical" evidence="2">
    <location>
        <begin position="375"/>
        <end position="393"/>
    </location>
</feature>
<sequence length="654" mass="68852">MSSMDQTIMTPAERVRRLVVPVLAALLTLAALVQVANVPSMLGYLFYTEQFLAVVLALGLPVVFLGKSRDGNRTIPRILLIASDWIFAALSFGAALYLALRYPELGSAWLAKPVDAMVVAALLLPLVLEALRRTTGWTLVILVMLMLAIGLFGHNLQGTLQTRQVDADRLFLYLIFDANGLLGLTLNVAATIVIAFVFFGALLMRSGGGEFFNDLASSSMGSRRGGAAKVSIIGSMLFGTISGVVVSNIVATGVITIKLMINSGFSRARAAAIEAVASTGGQIVPPVMGAVAFLMADILQRPYSEIVIAAIVPAFLYYLALFIQVDISAARDGIKPLDRSQLKSLGEVMRKGWPFTLPFAAIILAIFQFNQRAEFAALIGSGLALLVGIYPGYGGHRIRLRQFASALSETGRSLTDILMISAAAGLIIGMLNVSGFGFAMTASLVTLGGESLFALLLIAAVASLILGMGMPTIGVYLLLAVLIAPALVGTGIDPIAAHLFIFYLGMMSMVTPPIGIGAFFAAVIAKAPPMKTSLEAVRLGWTAYIVPFIFVFSPALLLNGDPVEVVIAVVTASLGVYAVSAAFVGWMAGRLSIGIRLLLGCAGAALLIPAAPGDNMTVALNASGFLLLSGLFLTFRARSRHSVNIPANVTSHEE</sequence>
<feature type="transmembrane region" description="Helical" evidence="2">
    <location>
        <begin position="306"/>
        <end position="330"/>
    </location>
</feature>
<keyword evidence="2" id="KW-0472">Membrane</keyword>
<feature type="transmembrane region" description="Helical" evidence="2">
    <location>
        <begin position="173"/>
        <end position="203"/>
    </location>
</feature>
<accession>A0A327YCD1</accession>
<dbReference type="NCBIfam" id="TIGR02123">
    <property type="entry name" value="TRAP_fused"/>
    <property type="match status" value="1"/>
</dbReference>
<feature type="transmembrane region" description="Helical" evidence="2">
    <location>
        <begin position="45"/>
        <end position="66"/>
    </location>
</feature>
<keyword evidence="1" id="KW-1003">Cell membrane</keyword>
<feature type="transmembrane region" description="Helical" evidence="2">
    <location>
        <begin position="351"/>
        <end position="369"/>
    </location>
</feature>
<dbReference type="PANTHER" id="PTHR43849">
    <property type="entry name" value="BLL3936 PROTEIN"/>
    <property type="match status" value="1"/>
</dbReference>
<feature type="transmembrane region" description="Helical" evidence="2">
    <location>
        <begin position="536"/>
        <end position="559"/>
    </location>
</feature>
<keyword evidence="2" id="KW-1133">Transmembrane helix</keyword>
<feature type="transmembrane region" description="Helical" evidence="2">
    <location>
        <begin position="593"/>
        <end position="612"/>
    </location>
</feature>
<proteinExistence type="predicted"/>
<dbReference type="Proteomes" id="UP000249165">
    <property type="component" value="Unassembled WGS sequence"/>
</dbReference>
<keyword evidence="1" id="KW-0997">Cell inner membrane</keyword>
<evidence type="ECO:0000259" key="3">
    <source>
        <dbReference type="Pfam" id="PF06808"/>
    </source>
</evidence>
<feature type="transmembrane region" description="Helical" evidence="2">
    <location>
        <begin position="78"/>
        <end position="100"/>
    </location>
</feature>
<comment type="caution">
    <text evidence="4">The sequence shown here is derived from an EMBL/GenBank/DDBJ whole genome shotgun (WGS) entry which is preliminary data.</text>
</comment>
<feature type="transmembrane region" description="Helical" evidence="2">
    <location>
        <begin position="444"/>
        <end position="466"/>
    </location>
</feature>
<dbReference type="PANTHER" id="PTHR43849:SF2">
    <property type="entry name" value="BLL3936 PROTEIN"/>
    <property type="match status" value="1"/>
</dbReference>
<organism evidence="4 5">
    <name type="scientific">Salipiger aestuarii</name>
    <dbReference type="NCBI Taxonomy" id="568098"/>
    <lineage>
        <taxon>Bacteria</taxon>
        <taxon>Pseudomonadati</taxon>
        <taxon>Pseudomonadota</taxon>
        <taxon>Alphaproteobacteria</taxon>
        <taxon>Rhodobacterales</taxon>
        <taxon>Roseobacteraceae</taxon>
        <taxon>Salipiger</taxon>
    </lineage>
</organism>
<keyword evidence="2" id="KW-0812">Transmembrane</keyword>
<dbReference type="EMBL" id="QLMG01000012">
    <property type="protein sequence ID" value="RAK18504.1"/>
    <property type="molecule type" value="Genomic_DNA"/>
</dbReference>
<keyword evidence="1" id="KW-0813">Transport</keyword>
<protein>
    <submittedName>
        <fullName evidence="4">TRAP transporter 4TM/12TM fusion protein</fullName>
    </submittedName>
</protein>
<dbReference type="GO" id="GO:0022857">
    <property type="term" value="F:transmembrane transporter activity"/>
    <property type="evidence" value="ECO:0007669"/>
    <property type="project" value="UniProtKB-UniRule"/>
</dbReference>
<feature type="transmembrane region" description="Helical" evidence="2">
    <location>
        <begin position="414"/>
        <end position="438"/>
    </location>
</feature>
<reference evidence="4 5" key="1">
    <citation type="submission" date="2018-06" db="EMBL/GenBank/DDBJ databases">
        <title>Genomic Encyclopedia of Archaeal and Bacterial Type Strains, Phase II (KMG-II): from individual species to whole genera.</title>
        <authorList>
            <person name="Goeker M."/>
        </authorList>
    </citation>
    <scope>NUCLEOTIDE SEQUENCE [LARGE SCALE GENOMIC DNA]</scope>
    <source>
        <strain evidence="4 5">DSM 22011</strain>
    </source>
</reference>
<dbReference type="AlphaFoldDB" id="A0A327YCD1"/>
<dbReference type="OrthoDB" id="9759894at2"/>
<dbReference type="InterPro" id="IPR011853">
    <property type="entry name" value="TRAP_DctM-Dct_fused"/>
</dbReference>
<feature type="domain" description="TRAP C4-dicarboxylate transport system permease DctM subunit" evidence="3">
    <location>
        <begin position="126"/>
        <end position="558"/>
    </location>
</feature>
<name>A0A327YCD1_9RHOB</name>
<dbReference type="Pfam" id="PF06808">
    <property type="entry name" value="DctM"/>
    <property type="match status" value="1"/>
</dbReference>
<evidence type="ECO:0000313" key="5">
    <source>
        <dbReference type="Proteomes" id="UP000249165"/>
    </source>
</evidence>
<comment type="subcellular location">
    <subcellularLocation>
        <location evidence="1">Cell inner membrane</location>
        <topology evidence="1">Multi-pass membrane protein</topology>
    </subcellularLocation>
</comment>
<evidence type="ECO:0000313" key="4">
    <source>
        <dbReference type="EMBL" id="RAK18504.1"/>
    </source>
</evidence>